<comment type="caution">
    <text evidence="1">The sequence shown here is derived from an EMBL/GenBank/DDBJ whole genome shotgun (WGS) entry which is preliminary data.</text>
</comment>
<keyword evidence="2" id="KW-1185">Reference proteome</keyword>
<proteinExistence type="predicted"/>
<sequence length="110" mass="11990">MKVDELCSTVVGVDDIDAMRLENQILRSKLVVSKNARARAIYEITKSGTIQRACAQAQKKGESQPRACQNMFYAKDKELTEALAELSKAKDLLASLGVPCYADPKDPAGT</sequence>
<dbReference type="EMBL" id="JBFOLJ010000011">
    <property type="protein sequence ID" value="KAL2494567.1"/>
    <property type="molecule type" value="Genomic_DNA"/>
</dbReference>
<protein>
    <submittedName>
        <fullName evidence="1">Uncharacterized protein</fullName>
    </submittedName>
</protein>
<evidence type="ECO:0000313" key="2">
    <source>
        <dbReference type="Proteomes" id="UP001604277"/>
    </source>
</evidence>
<organism evidence="1 2">
    <name type="scientific">Forsythia ovata</name>
    <dbReference type="NCBI Taxonomy" id="205694"/>
    <lineage>
        <taxon>Eukaryota</taxon>
        <taxon>Viridiplantae</taxon>
        <taxon>Streptophyta</taxon>
        <taxon>Embryophyta</taxon>
        <taxon>Tracheophyta</taxon>
        <taxon>Spermatophyta</taxon>
        <taxon>Magnoliopsida</taxon>
        <taxon>eudicotyledons</taxon>
        <taxon>Gunneridae</taxon>
        <taxon>Pentapetalae</taxon>
        <taxon>asterids</taxon>
        <taxon>lamiids</taxon>
        <taxon>Lamiales</taxon>
        <taxon>Oleaceae</taxon>
        <taxon>Forsythieae</taxon>
        <taxon>Forsythia</taxon>
    </lineage>
</organism>
<dbReference type="AlphaFoldDB" id="A0ABD1S1L1"/>
<dbReference type="Proteomes" id="UP001604277">
    <property type="component" value="Unassembled WGS sequence"/>
</dbReference>
<evidence type="ECO:0000313" key="1">
    <source>
        <dbReference type="EMBL" id="KAL2494567.1"/>
    </source>
</evidence>
<name>A0ABD1S1L1_9LAMI</name>
<accession>A0ABD1S1L1</accession>
<gene>
    <name evidence="1" type="ORF">Fot_38324</name>
</gene>
<reference evidence="2" key="1">
    <citation type="submission" date="2024-07" db="EMBL/GenBank/DDBJ databases">
        <title>Two chromosome-level genome assemblies of Korean endemic species Abeliophyllum distichum and Forsythia ovata (Oleaceae).</title>
        <authorList>
            <person name="Jang H."/>
        </authorList>
    </citation>
    <scope>NUCLEOTIDE SEQUENCE [LARGE SCALE GENOMIC DNA]</scope>
</reference>